<reference evidence="7 8" key="1">
    <citation type="submission" date="2023-03" db="EMBL/GenBank/DDBJ databases">
        <title>Complete genome sequence of Tepidibacter sp. SWIR-1, isolated from a deep-sea hydrothermal vent.</title>
        <authorList>
            <person name="Li X."/>
        </authorList>
    </citation>
    <scope>NUCLEOTIDE SEQUENCE [LARGE SCALE GENOMIC DNA]</scope>
    <source>
        <strain evidence="7 8">SWIR-1</strain>
    </source>
</reference>
<evidence type="ECO:0000313" key="7">
    <source>
        <dbReference type="EMBL" id="WFD10038.1"/>
    </source>
</evidence>
<dbReference type="PANTHER" id="PTHR42792">
    <property type="entry name" value="FLAGELLIN"/>
    <property type="match status" value="1"/>
</dbReference>
<keyword evidence="8" id="KW-1185">Reference proteome</keyword>
<dbReference type="InterPro" id="IPR001492">
    <property type="entry name" value="Flagellin"/>
</dbReference>
<proteinExistence type="inferred from homology"/>
<dbReference type="EMBL" id="CP120733">
    <property type="protein sequence ID" value="WFD10038.1"/>
    <property type="molecule type" value="Genomic_DNA"/>
</dbReference>
<evidence type="ECO:0000259" key="5">
    <source>
        <dbReference type="Pfam" id="PF00669"/>
    </source>
</evidence>
<comment type="similarity">
    <text evidence="1 4">Belongs to the bacterial flagellin family.</text>
</comment>
<evidence type="ECO:0000256" key="2">
    <source>
        <dbReference type="ARBA" id="ARBA00020110"/>
    </source>
</evidence>
<dbReference type="Pfam" id="PF00669">
    <property type="entry name" value="Flagellin_N"/>
    <property type="match status" value="1"/>
</dbReference>
<dbReference type="RefSeq" id="WP_277732015.1">
    <property type="nucleotide sequence ID" value="NZ_CP120733.1"/>
</dbReference>
<keyword evidence="7" id="KW-0969">Cilium</keyword>
<keyword evidence="7" id="KW-0966">Cell projection</keyword>
<keyword evidence="3 4" id="KW-0975">Bacterial flagellum</keyword>
<dbReference type="Proteomes" id="UP001222800">
    <property type="component" value="Chromosome"/>
</dbReference>
<evidence type="ECO:0000259" key="6">
    <source>
        <dbReference type="Pfam" id="PF00700"/>
    </source>
</evidence>
<dbReference type="InterPro" id="IPR046358">
    <property type="entry name" value="Flagellin_C"/>
</dbReference>
<evidence type="ECO:0000256" key="4">
    <source>
        <dbReference type="RuleBase" id="RU362073"/>
    </source>
</evidence>
<feature type="domain" description="Flagellin N-terminal" evidence="5">
    <location>
        <begin position="3"/>
        <end position="139"/>
    </location>
</feature>
<evidence type="ECO:0000256" key="3">
    <source>
        <dbReference type="ARBA" id="ARBA00023143"/>
    </source>
</evidence>
<accession>A0ABY8EAU8</accession>
<dbReference type="Gene3D" id="1.20.1330.10">
    <property type="entry name" value="f41 fragment of flagellin, N-terminal domain"/>
    <property type="match status" value="2"/>
</dbReference>
<sequence length="565" mass="59792">MIINHNMNALNAHRMMTSNTVASGKSMEKLSSGSRINRAGDDAAGLAISEKMRAQIRGLDQASRNSQDAISMVQTAEGALNETQSIIQRMRELSVQSSTDTNTADDRQAIQDEINQLTSEINRIGNTTEFNGMKVLNGDKSATKATGDVTIKADSGVYKSAFALGVTWTGQTGDKPSITDGAGNEKMVFTDTVAGGFEWSKLDTGAAAKVSITKSGDDLVLATGGTLKDSDGDELTINAQKLAFDGTNYSYDADGIKLSISKEDFDSWTDGAKFEVDLATYDVDGGGDEDITAATVGTKSDFTAHTLKGGGSTYGSFTTDITVDNTSSEYIEGVASIKITAAGLDAANGTYKIELLDKDGAAIVTEDFKNAAATTSIAYNDHGINFTFDVQDTAAFTIQKDFNLTETAVTTDESATFQVGANKDQSMSLSFDDMRASSLGLVGTGTGFSASANVTDGTSSTLSEKALDVTTQEGANSAIEVLDNAIKTVSKERSKYGSVQNRLEHTINNLNTSSENLTAAESRIRDVDMAKEMLEFSKNNILNQAAQAMLAQAKQAPQGVLQLLR</sequence>
<dbReference type="PANTHER" id="PTHR42792:SF2">
    <property type="entry name" value="FLAGELLIN"/>
    <property type="match status" value="1"/>
</dbReference>
<organism evidence="7 8">
    <name type="scientific">Tepidibacter hydrothermalis</name>
    <dbReference type="NCBI Taxonomy" id="3036126"/>
    <lineage>
        <taxon>Bacteria</taxon>
        <taxon>Bacillati</taxon>
        <taxon>Bacillota</taxon>
        <taxon>Clostridia</taxon>
        <taxon>Peptostreptococcales</taxon>
        <taxon>Peptostreptococcaceae</taxon>
        <taxon>Tepidibacter</taxon>
    </lineage>
</organism>
<evidence type="ECO:0000256" key="1">
    <source>
        <dbReference type="ARBA" id="ARBA00005709"/>
    </source>
</evidence>
<comment type="subcellular location">
    <subcellularLocation>
        <location evidence="4">Secreted</location>
    </subcellularLocation>
    <subcellularLocation>
        <location evidence="4">Bacterial flagellum</location>
    </subcellularLocation>
</comment>
<keyword evidence="4" id="KW-0964">Secreted</keyword>
<comment type="function">
    <text evidence="4">Flagellin is the subunit protein which polymerizes to form the filaments of bacterial flagella.</text>
</comment>
<dbReference type="Pfam" id="PF00700">
    <property type="entry name" value="Flagellin_C"/>
    <property type="match status" value="1"/>
</dbReference>
<dbReference type="InterPro" id="IPR001029">
    <property type="entry name" value="Flagellin_N"/>
</dbReference>
<dbReference type="SUPFAM" id="SSF64518">
    <property type="entry name" value="Phase 1 flagellin"/>
    <property type="match status" value="1"/>
</dbReference>
<protein>
    <recommendedName>
        <fullName evidence="2 4">Flagellin</fullName>
    </recommendedName>
</protein>
<evidence type="ECO:0000313" key="8">
    <source>
        <dbReference type="Proteomes" id="UP001222800"/>
    </source>
</evidence>
<dbReference type="PRINTS" id="PR00207">
    <property type="entry name" value="FLAGELLIN"/>
</dbReference>
<gene>
    <name evidence="7" type="ORF">P4S50_16930</name>
</gene>
<feature type="domain" description="Flagellin C-terminal" evidence="6">
    <location>
        <begin position="479"/>
        <end position="564"/>
    </location>
</feature>
<keyword evidence="7" id="KW-0282">Flagellum</keyword>
<name>A0ABY8EAU8_9FIRM</name>